<accession>C1MWN6</accession>
<evidence type="ECO:0000313" key="3">
    <source>
        <dbReference type="EMBL" id="EEH55909.1"/>
    </source>
</evidence>
<proteinExistence type="predicted"/>
<protein>
    <submittedName>
        <fullName evidence="3">Predicted protein</fullName>
    </submittedName>
</protein>
<evidence type="ECO:0000313" key="4">
    <source>
        <dbReference type="Proteomes" id="UP000001876"/>
    </source>
</evidence>
<feature type="region of interest" description="Disordered" evidence="1">
    <location>
        <begin position="22"/>
        <end position="73"/>
    </location>
</feature>
<evidence type="ECO:0000256" key="1">
    <source>
        <dbReference type="SAM" id="MobiDB-lite"/>
    </source>
</evidence>
<dbReference type="RefSeq" id="XP_003059957.1">
    <property type="nucleotide sequence ID" value="XM_003059911.1"/>
</dbReference>
<dbReference type="InterPro" id="IPR006011">
    <property type="entry name" value="Syntaxin_N"/>
</dbReference>
<feature type="domain" description="Syntaxin N-terminal" evidence="2">
    <location>
        <begin position="103"/>
        <end position="248"/>
    </location>
</feature>
<dbReference type="Proteomes" id="UP000001876">
    <property type="component" value="Unassembled WGS sequence"/>
</dbReference>
<name>C1MWN6_MICPC</name>
<reference evidence="3 4" key="1">
    <citation type="journal article" date="2009" name="Science">
        <title>Green evolution and dynamic adaptations revealed by genomes of the marine picoeukaryotes Micromonas.</title>
        <authorList>
            <person name="Worden A.Z."/>
            <person name="Lee J.H."/>
            <person name="Mock T."/>
            <person name="Rouze P."/>
            <person name="Simmons M.P."/>
            <person name="Aerts A.L."/>
            <person name="Allen A.E."/>
            <person name="Cuvelier M.L."/>
            <person name="Derelle E."/>
            <person name="Everett M.V."/>
            <person name="Foulon E."/>
            <person name="Grimwood J."/>
            <person name="Gundlach H."/>
            <person name="Henrissat B."/>
            <person name="Napoli C."/>
            <person name="McDonald S.M."/>
            <person name="Parker M.S."/>
            <person name="Rombauts S."/>
            <person name="Salamov A."/>
            <person name="Von Dassow P."/>
            <person name="Badger J.H."/>
            <person name="Coutinho P.M."/>
            <person name="Demir E."/>
            <person name="Dubchak I."/>
            <person name="Gentemann C."/>
            <person name="Eikrem W."/>
            <person name="Gready J.E."/>
            <person name="John U."/>
            <person name="Lanier W."/>
            <person name="Lindquist E.A."/>
            <person name="Lucas S."/>
            <person name="Mayer K.F."/>
            <person name="Moreau H."/>
            <person name="Not F."/>
            <person name="Otillar R."/>
            <person name="Panaud O."/>
            <person name="Pangilinan J."/>
            <person name="Paulsen I."/>
            <person name="Piegu B."/>
            <person name="Poliakov A."/>
            <person name="Robbens S."/>
            <person name="Schmutz J."/>
            <person name="Toulza E."/>
            <person name="Wyss T."/>
            <person name="Zelensky A."/>
            <person name="Zhou K."/>
            <person name="Armbrust E.V."/>
            <person name="Bhattacharya D."/>
            <person name="Goodenough U.W."/>
            <person name="Van de Peer Y."/>
            <person name="Grigoriev I.V."/>
        </authorList>
    </citation>
    <scope>NUCLEOTIDE SEQUENCE [LARGE SCALE GENOMIC DNA]</scope>
    <source>
        <strain evidence="3 4">CCMP1545</strain>
    </source>
</reference>
<dbReference type="GO" id="GO:0016020">
    <property type="term" value="C:membrane"/>
    <property type="evidence" value="ECO:0007669"/>
    <property type="project" value="InterPro"/>
</dbReference>
<feature type="compositionally biased region" description="Low complexity" evidence="1">
    <location>
        <begin position="39"/>
        <end position="65"/>
    </location>
</feature>
<dbReference type="EMBL" id="GG663741">
    <property type="protein sequence ID" value="EEH55909.1"/>
    <property type="molecule type" value="Genomic_DNA"/>
</dbReference>
<dbReference type="Pfam" id="PF00804">
    <property type="entry name" value="Syntaxin"/>
    <property type="match status" value="1"/>
</dbReference>
<dbReference type="GeneID" id="9685396"/>
<dbReference type="AlphaFoldDB" id="C1MWN6"/>
<dbReference type="Gene3D" id="1.20.58.70">
    <property type="match status" value="1"/>
</dbReference>
<organism evidence="4">
    <name type="scientific">Micromonas pusilla (strain CCMP1545)</name>
    <name type="common">Picoplanktonic green alga</name>
    <dbReference type="NCBI Taxonomy" id="564608"/>
    <lineage>
        <taxon>Eukaryota</taxon>
        <taxon>Viridiplantae</taxon>
        <taxon>Chlorophyta</taxon>
        <taxon>Mamiellophyceae</taxon>
        <taxon>Mamiellales</taxon>
        <taxon>Mamiellaceae</taxon>
        <taxon>Micromonas</taxon>
    </lineage>
</organism>
<sequence>MIRDLLPAILADVERDERVVADVEHPAEDAHRDAERGRPTATATAAARGRASSGAVAREIETTPTRARRRARSAPSCLCAAADAASDDDDAAADDDDGDRATRFLAEASEASRDVARLRDALRALRATHEESQCVASRARMDELRERLASSVVASSEAAAATKARVERVARGGDAFRDVVVVAAAGRSNGDPLSVLSDIDRRRVETVSRGLRKSFASALNEYNALRVEIARERGRTIRDRVYAVTGAEMRCVLYTGPHTTALAWWTPILKDFARRISPPRVPRSQSPPAAPFNAN</sequence>
<feature type="compositionally biased region" description="Basic and acidic residues" evidence="1">
    <location>
        <begin position="22"/>
        <end position="38"/>
    </location>
</feature>
<gene>
    <name evidence="3" type="ORF">MICPUCDRAFT_59188</name>
</gene>
<keyword evidence="4" id="KW-1185">Reference proteome</keyword>
<dbReference type="KEGG" id="mpp:MICPUCDRAFT_59188"/>
<evidence type="ECO:0000259" key="2">
    <source>
        <dbReference type="Pfam" id="PF00804"/>
    </source>
</evidence>